<dbReference type="Pfam" id="PF02466">
    <property type="entry name" value="Tim17"/>
    <property type="match status" value="1"/>
</dbReference>
<dbReference type="OrthoDB" id="39659at2759"/>
<dbReference type="PANTHER" id="PTHR15460">
    <property type="entry name" value="PEROXISOMAL MEMBRANE PROTEIN 4"/>
    <property type="match status" value="1"/>
</dbReference>
<accession>A0A6A7C7F3</accession>
<dbReference type="Proteomes" id="UP000799421">
    <property type="component" value="Unassembled WGS sequence"/>
</dbReference>
<dbReference type="PIRSF" id="PIRSF013674">
    <property type="entry name" value="PXMP4"/>
    <property type="match status" value="1"/>
</dbReference>
<sequence>MDKVEATILDPRLHSPLVLVKAIRNGLVYGTKVRFPHALVMTFLFRSGSLSSKARAIYKATSQHASNLACFAFIYKSVMIALRNAPGRAAKGGEQSSDAFWAGMMGGYAVFARKKNSVNQQIVIYIFARVVLALAKLMFLPPEDNTLVGGRYGGGGGKGSLLLPKVQREALRKIAWPAFATLSWASVMWLFRHHPDTLQPSLRSSMVYIYDNAERWTDVKSFLWHNA</sequence>
<organism evidence="1 2">
    <name type="scientific">Piedraia hortae CBS 480.64</name>
    <dbReference type="NCBI Taxonomy" id="1314780"/>
    <lineage>
        <taxon>Eukaryota</taxon>
        <taxon>Fungi</taxon>
        <taxon>Dikarya</taxon>
        <taxon>Ascomycota</taxon>
        <taxon>Pezizomycotina</taxon>
        <taxon>Dothideomycetes</taxon>
        <taxon>Dothideomycetidae</taxon>
        <taxon>Capnodiales</taxon>
        <taxon>Piedraiaceae</taxon>
        <taxon>Piedraia</taxon>
    </lineage>
</organism>
<evidence type="ECO:0000313" key="2">
    <source>
        <dbReference type="Proteomes" id="UP000799421"/>
    </source>
</evidence>
<name>A0A6A7C7F3_9PEZI</name>
<dbReference type="EMBL" id="MU005962">
    <property type="protein sequence ID" value="KAF2863167.1"/>
    <property type="molecule type" value="Genomic_DNA"/>
</dbReference>
<reference evidence="1" key="1">
    <citation type="journal article" date="2020" name="Stud. Mycol.">
        <title>101 Dothideomycetes genomes: a test case for predicting lifestyles and emergence of pathogens.</title>
        <authorList>
            <person name="Haridas S."/>
            <person name="Albert R."/>
            <person name="Binder M."/>
            <person name="Bloem J."/>
            <person name="Labutti K."/>
            <person name="Salamov A."/>
            <person name="Andreopoulos B."/>
            <person name="Baker S."/>
            <person name="Barry K."/>
            <person name="Bills G."/>
            <person name="Bluhm B."/>
            <person name="Cannon C."/>
            <person name="Castanera R."/>
            <person name="Culley D."/>
            <person name="Daum C."/>
            <person name="Ezra D."/>
            <person name="Gonzalez J."/>
            <person name="Henrissat B."/>
            <person name="Kuo A."/>
            <person name="Liang C."/>
            <person name="Lipzen A."/>
            <person name="Lutzoni F."/>
            <person name="Magnuson J."/>
            <person name="Mondo S."/>
            <person name="Nolan M."/>
            <person name="Ohm R."/>
            <person name="Pangilinan J."/>
            <person name="Park H.-J."/>
            <person name="Ramirez L."/>
            <person name="Alfaro M."/>
            <person name="Sun H."/>
            <person name="Tritt A."/>
            <person name="Yoshinaga Y."/>
            <person name="Zwiers L.-H."/>
            <person name="Turgeon B."/>
            <person name="Goodwin S."/>
            <person name="Spatafora J."/>
            <person name="Crous P."/>
            <person name="Grigoriev I."/>
        </authorList>
    </citation>
    <scope>NUCLEOTIDE SEQUENCE</scope>
    <source>
        <strain evidence="1">CBS 480.64</strain>
    </source>
</reference>
<keyword evidence="2" id="KW-1185">Reference proteome</keyword>
<dbReference type="GO" id="GO:0005778">
    <property type="term" value="C:peroxisomal membrane"/>
    <property type="evidence" value="ECO:0007669"/>
    <property type="project" value="TreeGrafter"/>
</dbReference>
<proteinExistence type="predicted"/>
<protein>
    <submittedName>
        <fullName evidence="1">Putative peroxisomal membrane protein</fullName>
    </submittedName>
</protein>
<dbReference type="InterPro" id="IPR019531">
    <property type="entry name" value="Pmp4"/>
</dbReference>
<evidence type="ECO:0000313" key="1">
    <source>
        <dbReference type="EMBL" id="KAF2863167.1"/>
    </source>
</evidence>
<dbReference type="PANTHER" id="PTHR15460:SF3">
    <property type="entry name" value="PEROXISOMAL MEMBRANE PROTEIN 4"/>
    <property type="match status" value="1"/>
</dbReference>
<gene>
    <name evidence="1" type="ORF">K470DRAFT_280434</name>
</gene>
<dbReference type="AlphaFoldDB" id="A0A6A7C7F3"/>